<reference evidence="2 3" key="1">
    <citation type="submission" date="2018-02" db="EMBL/GenBank/DDBJ databases">
        <authorList>
            <person name="Machado R.A."/>
        </authorList>
    </citation>
    <scope>NUCLEOTIDE SEQUENCE [LARGE SCALE GENOMIC DNA]</scope>
    <source>
        <strain evidence="2 3">DSM 19724</strain>
    </source>
</reference>
<name>A0A7X5QAB8_9GAMM</name>
<sequence length="103" mass="12227">MRKSAIALNTLYTTFCALFIYTMSYLEEEHYIGDRDIKDICVVYKEIIDDNRDVFAPVCLLIVSPLIYSAVKKRFKSFSFNVMTLALLAYWIWRFFIRLMICI</sequence>
<dbReference type="InterPro" id="IPR022553">
    <property type="entry name" value="DUF2645"/>
</dbReference>
<feature type="transmembrane region" description="Helical" evidence="1">
    <location>
        <begin position="7"/>
        <end position="26"/>
    </location>
</feature>
<gene>
    <name evidence="2" type="ORF">C5469_00470</name>
</gene>
<keyword evidence="1" id="KW-1133">Transmembrane helix</keyword>
<keyword evidence="1" id="KW-0472">Membrane</keyword>
<accession>A0A7X5QAB8</accession>
<organism evidence="2 3">
    <name type="scientific">Photorhabdus cinerea</name>
    <dbReference type="NCBI Taxonomy" id="471575"/>
    <lineage>
        <taxon>Bacteria</taxon>
        <taxon>Pseudomonadati</taxon>
        <taxon>Pseudomonadota</taxon>
        <taxon>Gammaproteobacteria</taxon>
        <taxon>Enterobacterales</taxon>
        <taxon>Morganellaceae</taxon>
        <taxon>Photorhabdus</taxon>
    </lineage>
</organism>
<proteinExistence type="predicted"/>
<feature type="transmembrane region" description="Helical" evidence="1">
    <location>
        <begin position="54"/>
        <end position="71"/>
    </location>
</feature>
<evidence type="ECO:0000313" key="2">
    <source>
        <dbReference type="EMBL" id="NHB90673.1"/>
    </source>
</evidence>
<dbReference type="AlphaFoldDB" id="A0A7X5QAB8"/>
<dbReference type="Pfam" id="PF10840">
    <property type="entry name" value="DUF2645"/>
    <property type="match status" value="1"/>
</dbReference>
<comment type="caution">
    <text evidence="2">The sequence shown here is derived from an EMBL/GenBank/DDBJ whole genome shotgun (WGS) entry which is preliminary data.</text>
</comment>
<dbReference type="EMBL" id="PUJW01000001">
    <property type="protein sequence ID" value="NHB90673.1"/>
    <property type="molecule type" value="Genomic_DNA"/>
</dbReference>
<protein>
    <recommendedName>
        <fullName evidence="4">DUF2645 domain-containing protein</fullName>
    </recommendedName>
</protein>
<keyword evidence="1" id="KW-0812">Transmembrane</keyword>
<dbReference type="RefSeq" id="WP_166300862.1">
    <property type="nucleotide sequence ID" value="NZ_CAWPIB010000001.1"/>
</dbReference>
<evidence type="ECO:0000313" key="3">
    <source>
        <dbReference type="Proteomes" id="UP000591844"/>
    </source>
</evidence>
<keyword evidence="3" id="KW-1185">Reference proteome</keyword>
<evidence type="ECO:0000256" key="1">
    <source>
        <dbReference type="SAM" id="Phobius"/>
    </source>
</evidence>
<feature type="transmembrane region" description="Helical" evidence="1">
    <location>
        <begin position="78"/>
        <end position="97"/>
    </location>
</feature>
<dbReference type="Proteomes" id="UP000591844">
    <property type="component" value="Unassembled WGS sequence"/>
</dbReference>
<evidence type="ECO:0008006" key="4">
    <source>
        <dbReference type="Google" id="ProtNLM"/>
    </source>
</evidence>